<dbReference type="PROSITE" id="PS50162">
    <property type="entry name" value="RECA_2"/>
    <property type="match status" value="1"/>
</dbReference>
<comment type="caution">
    <text evidence="15">The sequence shown here is derived from an EMBL/GenBank/DDBJ whole genome shotgun (WGS) entry which is preliminary data.</text>
</comment>
<evidence type="ECO:0000256" key="5">
    <source>
        <dbReference type="ARBA" id="ARBA00022801"/>
    </source>
</evidence>
<evidence type="ECO:0000256" key="10">
    <source>
        <dbReference type="ARBA" id="ARBA00023204"/>
    </source>
</evidence>
<dbReference type="Pfam" id="PF18073">
    <property type="entry name" value="Zn_ribbon_LapB"/>
    <property type="match status" value="1"/>
</dbReference>
<dbReference type="NCBIfam" id="TIGR00416">
    <property type="entry name" value="sms"/>
    <property type="match status" value="1"/>
</dbReference>
<gene>
    <name evidence="11" type="primary">radA</name>
    <name evidence="15" type="ORF">B8W66_12145</name>
</gene>
<evidence type="ECO:0000256" key="13">
    <source>
        <dbReference type="RuleBase" id="RU003555"/>
    </source>
</evidence>
<keyword evidence="7 11" id="KW-0067">ATP-binding</keyword>
<dbReference type="GO" id="GO:0005524">
    <property type="term" value="F:ATP binding"/>
    <property type="evidence" value="ECO:0007669"/>
    <property type="project" value="UniProtKB-UniRule"/>
</dbReference>
<dbReference type="InterPro" id="IPR020588">
    <property type="entry name" value="RecA_ATP-bd"/>
</dbReference>
<dbReference type="SUPFAM" id="SSF54211">
    <property type="entry name" value="Ribosomal protein S5 domain 2-like"/>
    <property type="match status" value="1"/>
</dbReference>
<dbReference type="InterPro" id="IPR041166">
    <property type="entry name" value="Rubredoxin_2"/>
</dbReference>
<keyword evidence="16" id="KW-1185">Reference proteome</keyword>
<dbReference type="PANTHER" id="PTHR32472">
    <property type="entry name" value="DNA REPAIR PROTEIN RADA"/>
    <property type="match status" value="1"/>
</dbReference>
<keyword evidence="1 11" id="KW-0479">Metal-binding</keyword>
<dbReference type="GO" id="GO:0003684">
    <property type="term" value="F:damaged DNA binding"/>
    <property type="evidence" value="ECO:0007669"/>
    <property type="project" value="InterPro"/>
</dbReference>
<keyword evidence="6 13" id="KW-0862">Zinc</keyword>
<protein>
    <recommendedName>
        <fullName evidence="11 12">DNA repair protein RadA</fullName>
    </recommendedName>
</protein>
<dbReference type="InterPro" id="IPR004504">
    <property type="entry name" value="DNA_repair_RadA"/>
</dbReference>
<sequence>MANARSQYRCSECRHLSAKWVGRCLECGNWGTVDEVAVLGAVGGAGRRSVAPASRAVPISSVDAHRTQPCPTGIDELDRVLGGGIVPGSVTLLAGDPGVGKSTLLLEVAHRAAQSGRRALYVSGEESAGQIRLRADRIGCGGTEQVEEVYLAAESDVHTVLDHIETVRPALVIVDSVQTMSTREADGVAGGVTQVRAVTAGLTAAAKANGFALILVGHVTKDGAIAGPRSLEHLVDVVLHFEGDRSGALRMVRGVKNRFGAADEVGCFLLHDNGIDGVADPSNLFLDQRPTPVAGTAITVTLDGKRPLIGEVQALLATPTGGSPRRAVSGIDHARAAMITAVLEKHARLTIAVNDIYLSTVGGMRLTDPSADLAVALALASAYANLPLPVTAVMIGEVGLAGDIRQVNGMARRLSEAARQGFTIALVPPGCDAVPPGMHALCAPNIIAALEHMIDIADHRTATPATVRRLDTSH</sequence>
<evidence type="ECO:0000256" key="2">
    <source>
        <dbReference type="ARBA" id="ARBA00022741"/>
    </source>
</evidence>
<dbReference type="OrthoDB" id="9803906at2"/>
<dbReference type="GO" id="GO:0140664">
    <property type="term" value="F:ATP-dependent DNA damage sensor activity"/>
    <property type="evidence" value="ECO:0007669"/>
    <property type="project" value="InterPro"/>
</dbReference>
<evidence type="ECO:0000259" key="14">
    <source>
        <dbReference type="PROSITE" id="PS50162"/>
    </source>
</evidence>
<keyword evidence="10 11" id="KW-0234">DNA repair</keyword>
<feature type="region of interest" description="Lon-protease-like" evidence="11">
    <location>
        <begin position="355"/>
        <end position="474"/>
    </location>
</feature>
<dbReference type="EMBL" id="NCXP01000012">
    <property type="protein sequence ID" value="OSC40628.1"/>
    <property type="molecule type" value="Genomic_DNA"/>
</dbReference>
<comment type="domain">
    <text evidence="11">The middle region has homology to RecA with ATPase motifs including the RadA KNRFG motif, while the C-terminus is homologous to Lon protease.</text>
</comment>
<organism evidence="15 16">
    <name type="scientific">Mycobacterium decipiens</name>
    <dbReference type="NCBI Taxonomy" id="1430326"/>
    <lineage>
        <taxon>Bacteria</taxon>
        <taxon>Bacillati</taxon>
        <taxon>Actinomycetota</taxon>
        <taxon>Actinomycetes</taxon>
        <taxon>Mycobacteriales</taxon>
        <taxon>Mycobacteriaceae</taxon>
        <taxon>Mycobacterium</taxon>
    </lineage>
</organism>
<evidence type="ECO:0000256" key="4">
    <source>
        <dbReference type="ARBA" id="ARBA00022771"/>
    </source>
</evidence>
<comment type="function">
    <text evidence="11">Plays a role in repairing double-strand DNA breaks, probably involving stabilizing or processing branched DNA or blocked replication forks.</text>
</comment>
<dbReference type="Proteomes" id="UP000193247">
    <property type="component" value="Unassembled WGS sequence"/>
</dbReference>
<dbReference type="CDD" id="cd01121">
    <property type="entry name" value="RadA_SMS_N"/>
    <property type="match status" value="1"/>
</dbReference>
<evidence type="ECO:0000256" key="11">
    <source>
        <dbReference type="HAMAP-Rule" id="MF_01498"/>
    </source>
</evidence>
<keyword evidence="3 11" id="KW-0227">DNA damage</keyword>
<proteinExistence type="inferred from homology"/>
<dbReference type="Gene3D" id="3.40.50.300">
    <property type="entry name" value="P-loop containing nucleotide triphosphate hydrolases"/>
    <property type="match status" value="1"/>
</dbReference>
<feature type="domain" description="RecA family profile 1" evidence="14">
    <location>
        <begin position="66"/>
        <end position="219"/>
    </location>
</feature>
<evidence type="ECO:0000256" key="1">
    <source>
        <dbReference type="ARBA" id="ARBA00022723"/>
    </source>
</evidence>
<reference evidence="15 16" key="1">
    <citation type="submission" date="2017-04" db="EMBL/GenBank/DDBJ databases">
        <title>The new phylogeny of genus Mycobacterium.</title>
        <authorList>
            <person name="Tortoli E."/>
            <person name="Trovato A."/>
            <person name="Cirillo D.M."/>
        </authorList>
    </citation>
    <scope>NUCLEOTIDE SEQUENCE [LARGE SCALE GENOMIC DNA]</scope>
    <source>
        <strain evidence="15 16">TBL 1200985</strain>
    </source>
</reference>
<dbReference type="PRINTS" id="PR01874">
    <property type="entry name" value="DNAREPAIRADA"/>
</dbReference>
<evidence type="ECO:0000256" key="6">
    <source>
        <dbReference type="ARBA" id="ARBA00022833"/>
    </source>
</evidence>
<keyword evidence="2 11" id="KW-0547">Nucleotide-binding</keyword>
<dbReference type="GO" id="GO:0016787">
    <property type="term" value="F:hydrolase activity"/>
    <property type="evidence" value="ECO:0007669"/>
    <property type="project" value="UniProtKB-KW"/>
</dbReference>
<name>A0A1X2LUM6_9MYCO</name>
<dbReference type="GO" id="GO:0000725">
    <property type="term" value="P:recombinational repair"/>
    <property type="evidence" value="ECO:0007669"/>
    <property type="project" value="UniProtKB-UniRule"/>
</dbReference>
<dbReference type="InterPro" id="IPR003593">
    <property type="entry name" value="AAA+_ATPase"/>
</dbReference>
<dbReference type="InterPro" id="IPR014721">
    <property type="entry name" value="Ribsml_uS5_D2-typ_fold_subgr"/>
</dbReference>
<dbReference type="HAMAP" id="MF_01498">
    <property type="entry name" value="RadA_bact"/>
    <property type="match status" value="1"/>
</dbReference>
<dbReference type="Gene3D" id="3.30.230.10">
    <property type="match status" value="1"/>
</dbReference>
<accession>A0A1X2LUM6</accession>
<dbReference type="InterPro" id="IPR020568">
    <property type="entry name" value="Ribosomal_Su5_D2-typ_SF"/>
</dbReference>
<evidence type="ECO:0000256" key="12">
    <source>
        <dbReference type="NCBIfam" id="TIGR00416"/>
    </source>
</evidence>
<keyword evidence="5" id="KW-0378">Hydrolase</keyword>
<evidence type="ECO:0000256" key="3">
    <source>
        <dbReference type="ARBA" id="ARBA00022763"/>
    </source>
</evidence>
<dbReference type="GO" id="GO:0008270">
    <property type="term" value="F:zinc ion binding"/>
    <property type="evidence" value="ECO:0007669"/>
    <property type="project" value="UniProtKB-KW"/>
</dbReference>
<dbReference type="SMART" id="SM00382">
    <property type="entry name" value="AAA"/>
    <property type="match status" value="1"/>
</dbReference>
<dbReference type="Pfam" id="PF13481">
    <property type="entry name" value="AAA_25"/>
    <property type="match status" value="1"/>
</dbReference>
<comment type="similarity">
    <text evidence="11 13">Belongs to the RecA family. RadA subfamily.</text>
</comment>
<keyword evidence="8 11" id="KW-0346">Stress response</keyword>
<keyword evidence="4 13" id="KW-0863">Zinc-finger</keyword>
<evidence type="ECO:0000313" key="15">
    <source>
        <dbReference type="EMBL" id="OSC40628.1"/>
    </source>
</evidence>
<dbReference type="Pfam" id="PF13541">
    <property type="entry name" value="ChlI"/>
    <property type="match status" value="1"/>
</dbReference>
<dbReference type="STRING" id="1430326.B8W66_12145"/>
<comment type="function">
    <text evidence="13">DNA-dependent ATPase involved in processing of recombination intermediates, plays a role in repairing DNA breaks. Stimulates the branch migration of RecA-mediated strand transfer reactions, allowing the 3' invading strand to extend heteroduplex DNA faster. Binds ssDNA in the presence of ADP but not other nucleotides, has ATPase activity that is stimulated by ssDNA and various branched DNA structures, but inhibited by SSB. Does not have RecA's homology-searching function.</text>
</comment>
<keyword evidence="9 11" id="KW-0238">DNA-binding</keyword>
<feature type="binding site" evidence="11">
    <location>
        <begin position="95"/>
        <end position="102"/>
    </location>
    <ligand>
        <name>ATP</name>
        <dbReference type="ChEBI" id="CHEBI:30616"/>
    </ligand>
</feature>
<dbReference type="AlphaFoldDB" id="A0A1X2LUM6"/>
<dbReference type="GO" id="GO:0005829">
    <property type="term" value="C:cytosol"/>
    <property type="evidence" value="ECO:0007669"/>
    <property type="project" value="TreeGrafter"/>
</dbReference>
<dbReference type="SUPFAM" id="SSF52540">
    <property type="entry name" value="P-loop containing nucleoside triphosphate hydrolases"/>
    <property type="match status" value="1"/>
</dbReference>
<evidence type="ECO:0000313" key="16">
    <source>
        <dbReference type="Proteomes" id="UP000193247"/>
    </source>
</evidence>
<dbReference type="InterPro" id="IPR027417">
    <property type="entry name" value="P-loop_NTPase"/>
</dbReference>
<evidence type="ECO:0000256" key="9">
    <source>
        <dbReference type="ARBA" id="ARBA00023125"/>
    </source>
</evidence>
<dbReference type="PANTHER" id="PTHR32472:SF10">
    <property type="entry name" value="DNA REPAIR PROTEIN RADA-LIKE PROTEIN"/>
    <property type="match status" value="1"/>
</dbReference>
<feature type="short sequence motif" description="RadA KNRFG motif" evidence="11">
    <location>
        <begin position="256"/>
        <end position="260"/>
    </location>
</feature>
<evidence type="ECO:0000256" key="8">
    <source>
        <dbReference type="ARBA" id="ARBA00023016"/>
    </source>
</evidence>
<evidence type="ECO:0000256" key="7">
    <source>
        <dbReference type="ARBA" id="ARBA00022840"/>
    </source>
</evidence>
<dbReference type="FunFam" id="3.40.50.300:FF:000050">
    <property type="entry name" value="DNA repair protein RadA"/>
    <property type="match status" value="1"/>
</dbReference>